<dbReference type="SUPFAM" id="SSF109604">
    <property type="entry name" value="HD-domain/PDEase-like"/>
    <property type="match status" value="1"/>
</dbReference>
<dbReference type="PANTHER" id="PTHR35795:SF1">
    <property type="entry name" value="BIS(5'-NUCLEOSYL)-TETRAPHOSPHATASE, SYMMETRICAL"/>
    <property type="match status" value="1"/>
</dbReference>
<evidence type="ECO:0000256" key="2">
    <source>
        <dbReference type="ARBA" id="ARBA00022723"/>
    </source>
</evidence>
<dbReference type="PANTHER" id="PTHR35795">
    <property type="entry name" value="SLR1885 PROTEIN"/>
    <property type="match status" value="1"/>
</dbReference>
<dbReference type="NCBIfam" id="TIGR00277">
    <property type="entry name" value="HDIG"/>
    <property type="match status" value="1"/>
</dbReference>
<dbReference type="GO" id="GO:0046872">
    <property type="term" value="F:metal ion binding"/>
    <property type="evidence" value="ECO:0007669"/>
    <property type="project" value="UniProtKB-KW"/>
</dbReference>
<dbReference type="InterPro" id="IPR006674">
    <property type="entry name" value="HD_domain"/>
</dbReference>
<dbReference type="InterPro" id="IPR003607">
    <property type="entry name" value="HD/PDEase_dom"/>
</dbReference>
<evidence type="ECO:0000313" key="8">
    <source>
        <dbReference type="EMBL" id="OME89727.1"/>
    </source>
</evidence>
<comment type="caution">
    <text evidence="8">The sequence shown here is derived from an EMBL/GenBank/DDBJ whole genome shotgun (WGS) entry which is preliminary data.</text>
</comment>
<dbReference type="NCBIfam" id="TIGR00488">
    <property type="entry name" value="bis(5'-nucleosyl)-tetraphosphatase (symmetrical) YqeK"/>
    <property type="match status" value="1"/>
</dbReference>
<evidence type="ECO:0000256" key="4">
    <source>
        <dbReference type="ARBA" id="ARBA00022801"/>
    </source>
</evidence>
<dbReference type="InterPro" id="IPR051094">
    <property type="entry name" value="Diverse_Catalytic_Enzymes"/>
</dbReference>
<feature type="domain" description="HD" evidence="7">
    <location>
        <begin position="35"/>
        <end position="150"/>
    </location>
</feature>
<keyword evidence="3" id="KW-0547">Nucleotide-binding</keyword>
<dbReference type="CDD" id="cd00077">
    <property type="entry name" value="HDc"/>
    <property type="match status" value="1"/>
</dbReference>
<evidence type="ECO:0000259" key="7">
    <source>
        <dbReference type="PROSITE" id="PS51831"/>
    </source>
</evidence>
<evidence type="ECO:0000313" key="9">
    <source>
        <dbReference type="Proteomes" id="UP000187074"/>
    </source>
</evidence>
<dbReference type="STRING" id="1401.BK123_25520"/>
<dbReference type="EMBL" id="MRTF01000009">
    <property type="protein sequence ID" value="OME89727.1"/>
    <property type="molecule type" value="Genomic_DNA"/>
</dbReference>
<evidence type="ECO:0000256" key="6">
    <source>
        <dbReference type="ARBA" id="ARBA00049417"/>
    </source>
</evidence>
<sequence>MRDSVFSKLTHGIEFTYNLRDDVEAFLIKHGEQETFEHIMNVVREALAIAPLFDVNPDAARQAALLHDISNAISVSEMKEAAEEWSLPINEEEHLYIRIIHQKLSMEMAQRIFGCTSPDILNAIECHTTLKAGASQLDKVLFVADKISWELEGDHTFQADMRTKLDELDLDGAALVYLGHVWNQRDKMKLVHPWLIAARSELISQRV</sequence>
<dbReference type="EC" id="3.6.1.41" evidence="1"/>
<dbReference type="AlphaFoldDB" id="A0A1R1AVU2"/>
<keyword evidence="5" id="KW-0408">Iron</keyword>
<dbReference type="InterPro" id="IPR006675">
    <property type="entry name" value="HDIG_dom"/>
</dbReference>
<name>A0A1R1AVU2_PAELA</name>
<comment type="catalytic activity">
    <reaction evidence="6">
        <text>P(1),P(4)-bis(5'-adenosyl) tetraphosphate + H2O = 2 ADP + 2 H(+)</text>
        <dbReference type="Rhea" id="RHEA:24252"/>
        <dbReference type="ChEBI" id="CHEBI:15377"/>
        <dbReference type="ChEBI" id="CHEBI:15378"/>
        <dbReference type="ChEBI" id="CHEBI:58141"/>
        <dbReference type="ChEBI" id="CHEBI:456216"/>
        <dbReference type="EC" id="3.6.1.41"/>
    </reaction>
</comment>
<evidence type="ECO:0000256" key="3">
    <source>
        <dbReference type="ARBA" id="ARBA00022741"/>
    </source>
</evidence>
<evidence type="ECO:0000256" key="1">
    <source>
        <dbReference type="ARBA" id="ARBA00012506"/>
    </source>
</evidence>
<dbReference type="InterPro" id="IPR005249">
    <property type="entry name" value="YqeK"/>
</dbReference>
<reference evidence="8 9" key="1">
    <citation type="submission" date="2016-11" db="EMBL/GenBank/DDBJ databases">
        <title>Paenibacillus species isolates.</title>
        <authorList>
            <person name="Beno S.M."/>
        </authorList>
    </citation>
    <scope>NUCLEOTIDE SEQUENCE [LARGE SCALE GENOMIC DNA]</scope>
    <source>
        <strain evidence="8 9">FSL F4-0100</strain>
    </source>
</reference>
<dbReference type="OrthoDB" id="5295945at2"/>
<keyword evidence="4" id="KW-0378">Hydrolase</keyword>
<dbReference type="Gene3D" id="1.10.3210.10">
    <property type="entry name" value="Hypothetical protein af1432"/>
    <property type="match status" value="1"/>
</dbReference>
<keyword evidence="2" id="KW-0479">Metal-binding</keyword>
<proteinExistence type="predicted"/>
<protein>
    <recommendedName>
        <fullName evidence="1">bis(5'-nucleosyl)-tetraphosphatase (symmetrical)</fullName>
        <ecNumber evidence="1">3.6.1.41</ecNumber>
    </recommendedName>
</protein>
<evidence type="ECO:0000256" key="5">
    <source>
        <dbReference type="ARBA" id="ARBA00023004"/>
    </source>
</evidence>
<organism evidence="8 9">
    <name type="scientific">Paenibacillus lautus</name>
    <name type="common">Bacillus lautus</name>
    <dbReference type="NCBI Taxonomy" id="1401"/>
    <lineage>
        <taxon>Bacteria</taxon>
        <taxon>Bacillati</taxon>
        <taxon>Bacillota</taxon>
        <taxon>Bacilli</taxon>
        <taxon>Bacillales</taxon>
        <taxon>Paenibacillaceae</taxon>
        <taxon>Paenibacillus</taxon>
    </lineage>
</organism>
<dbReference type="Proteomes" id="UP000187074">
    <property type="component" value="Unassembled WGS sequence"/>
</dbReference>
<gene>
    <name evidence="8" type="ORF">BK123_25520</name>
</gene>
<dbReference type="GO" id="GO:0008803">
    <property type="term" value="F:bis(5'-nucleosyl)-tetraphosphatase (symmetrical) activity"/>
    <property type="evidence" value="ECO:0007669"/>
    <property type="project" value="UniProtKB-EC"/>
</dbReference>
<dbReference type="Pfam" id="PF01966">
    <property type="entry name" value="HD"/>
    <property type="match status" value="1"/>
</dbReference>
<dbReference type="GO" id="GO:0000166">
    <property type="term" value="F:nucleotide binding"/>
    <property type="evidence" value="ECO:0007669"/>
    <property type="project" value="UniProtKB-KW"/>
</dbReference>
<accession>A0A1R1AVU2</accession>
<dbReference type="PROSITE" id="PS51831">
    <property type="entry name" value="HD"/>
    <property type="match status" value="1"/>
</dbReference>